<feature type="compositionally biased region" description="Low complexity" evidence="1">
    <location>
        <begin position="242"/>
        <end position="257"/>
    </location>
</feature>
<feature type="compositionally biased region" description="Basic residues" evidence="1">
    <location>
        <begin position="265"/>
        <end position="275"/>
    </location>
</feature>
<organism evidence="2 3">
    <name type="scientific">Oculimacula yallundae</name>
    <dbReference type="NCBI Taxonomy" id="86028"/>
    <lineage>
        <taxon>Eukaryota</taxon>
        <taxon>Fungi</taxon>
        <taxon>Dikarya</taxon>
        <taxon>Ascomycota</taxon>
        <taxon>Pezizomycotina</taxon>
        <taxon>Leotiomycetes</taxon>
        <taxon>Helotiales</taxon>
        <taxon>Ploettnerulaceae</taxon>
        <taxon>Oculimacula</taxon>
    </lineage>
</organism>
<feature type="compositionally biased region" description="Low complexity" evidence="1">
    <location>
        <begin position="859"/>
        <end position="868"/>
    </location>
</feature>
<gene>
    <name evidence="2" type="ORF">VTL71DRAFT_7171</name>
</gene>
<dbReference type="PANTHER" id="PTHR45691">
    <property type="entry name" value="PROTEIN DIAPHANOUS"/>
    <property type="match status" value="1"/>
</dbReference>
<dbReference type="InterPro" id="IPR051412">
    <property type="entry name" value="Formin_Homology_Diaphanous_sf"/>
</dbReference>
<reference evidence="2 3" key="1">
    <citation type="journal article" date="2024" name="Commun. Biol.">
        <title>Comparative genomic analysis of thermophilic fungi reveals convergent evolutionary adaptations and gene losses.</title>
        <authorList>
            <person name="Steindorff A.S."/>
            <person name="Aguilar-Pontes M.V."/>
            <person name="Robinson A.J."/>
            <person name="Andreopoulos B."/>
            <person name="LaButti K."/>
            <person name="Kuo A."/>
            <person name="Mondo S."/>
            <person name="Riley R."/>
            <person name="Otillar R."/>
            <person name="Haridas S."/>
            <person name="Lipzen A."/>
            <person name="Grimwood J."/>
            <person name="Schmutz J."/>
            <person name="Clum A."/>
            <person name="Reid I.D."/>
            <person name="Moisan M.C."/>
            <person name="Butler G."/>
            <person name="Nguyen T.T.M."/>
            <person name="Dewar K."/>
            <person name="Conant G."/>
            <person name="Drula E."/>
            <person name="Henrissat B."/>
            <person name="Hansel C."/>
            <person name="Singer S."/>
            <person name="Hutchinson M.I."/>
            <person name="de Vries R.P."/>
            <person name="Natvig D.O."/>
            <person name="Powell A.J."/>
            <person name="Tsang A."/>
            <person name="Grigoriev I.V."/>
        </authorList>
    </citation>
    <scope>NUCLEOTIDE SEQUENCE [LARGE SCALE GENOMIC DNA]</scope>
    <source>
        <strain evidence="2 3">CBS 494.80</strain>
    </source>
</reference>
<feature type="compositionally biased region" description="Pro residues" evidence="1">
    <location>
        <begin position="582"/>
        <end position="593"/>
    </location>
</feature>
<evidence type="ECO:0000313" key="2">
    <source>
        <dbReference type="EMBL" id="KAL2061793.1"/>
    </source>
</evidence>
<sequence>MDETINDNVVAIASKVANYGGAIAGVLTNHLISVKKVPEGLEGVVSIVNATVATLQQVSNHVKAETDSATSQQEKRLLSQQGLDYVRLLATECAVTFLKIAPTAADACLDRKELRQKRKLERKALAKKSELETDIKIDREPLILDTDAFAETVDKVHRLAALLPMKNIMARLHEIQLHLLLVHQVVSLGQLSCPGTPNKIDIKSVVAYHERVGRTARLIGIEAPGHRVTSRSVRRNYRCDSDSNSDSLNSSSDSYSESESDYSTHKSRKSKKPSQKRGPPSCVTLPPPPPPPGFMPNGRVVPTILGAAPVVQSNPPAYSEAQRSPPSAQHPISGMPIGNAMNAIKPVIAPSQQAPTNNGPLTLSEKLPEKAETPESKAITTPTTLEPRLLKSKSYGITFKIKSFFRSKQSLAEEMKKALGDTDSILRAFVIRGHETRLVPHSAFHTLETTHMQTILSQLNDNTWYKTFSTLKPAEHQSIDRLLNPFVLGKTHERNIVVLKVLEDNGPSVWMVFLRDLIKKFPTPHGANDRVILAIVREKLVDGKPLPPMAFGVRGPTPPPCPPAGFGQPPPPPPAGFNGGPPMRPIARPPPDPSSHVRHAAISDLAIPPAPLPYPSYSIPPPCPVRGPPGPPGPPRPPGSPPANTIFNQRTNRPLSEHEATQVLTSYKDFTLRLTPSSVVNTPLSWSRVSVTHDNNEDNILLQRIHTFNQKTPSNIVEAKLRMNEHQNKQLSRLMEELQAYERDASRFEWCWAEISLYDDVGEIVLQSQAVSAKATTMHVIAKRALKTSLNPIQVYRSLTIEQPPPPQGMYPPGHPLGRPPGPPVPPGGPPIVVHRHPSPPRRRRVQQKKYHRSRYDSESSGSSSDSTSDSDSDSDDGLRTVLRKNMKRRVDRKRRAEMRKRRGEDTDSFFSESESEEDPIDLKLDLKKGDDVVKVLLDLWTPQDDSEGKTPA</sequence>
<evidence type="ECO:0000313" key="3">
    <source>
        <dbReference type="Proteomes" id="UP001595075"/>
    </source>
</evidence>
<feature type="region of interest" description="Disordered" evidence="1">
    <location>
        <begin position="554"/>
        <end position="598"/>
    </location>
</feature>
<dbReference type="PANTHER" id="PTHR45691:SF6">
    <property type="entry name" value="PROTEIN DIAPHANOUS"/>
    <property type="match status" value="1"/>
</dbReference>
<feature type="compositionally biased region" description="Basic residues" evidence="1">
    <location>
        <begin position="882"/>
        <end position="902"/>
    </location>
</feature>
<proteinExistence type="predicted"/>
<feature type="compositionally biased region" description="Pro residues" evidence="1">
    <location>
        <begin position="556"/>
        <end position="575"/>
    </location>
</feature>
<protein>
    <submittedName>
        <fullName evidence="2">Uncharacterized protein</fullName>
    </submittedName>
</protein>
<dbReference type="Proteomes" id="UP001595075">
    <property type="component" value="Unassembled WGS sequence"/>
</dbReference>
<accession>A0ABR4BYJ3</accession>
<feature type="compositionally biased region" description="Basic residues" evidence="1">
    <location>
        <begin position="834"/>
        <end position="853"/>
    </location>
</feature>
<feature type="region of interest" description="Disordered" evidence="1">
    <location>
        <begin position="621"/>
        <end position="647"/>
    </location>
</feature>
<comment type="caution">
    <text evidence="2">The sequence shown here is derived from an EMBL/GenBank/DDBJ whole genome shotgun (WGS) entry which is preliminary data.</text>
</comment>
<feature type="region of interest" description="Disordered" evidence="1">
    <location>
        <begin position="230"/>
        <end position="300"/>
    </location>
</feature>
<name>A0ABR4BYJ3_9HELO</name>
<dbReference type="EMBL" id="JAZHXI010000018">
    <property type="protein sequence ID" value="KAL2061793.1"/>
    <property type="molecule type" value="Genomic_DNA"/>
</dbReference>
<feature type="compositionally biased region" description="Pro residues" evidence="1">
    <location>
        <begin position="803"/>
        <end position="830"/>
    </location>
</feature>
<feature type="compositionally biased region" description="Pro residues" evidence="1">
    <location>
        <begin position="285"/>
        <end position="294"/>
    </location>
</feature>
<feature type="region of interest" description="Disordered" evidence="1">
    <location>
        <begin position="800"/>
        <end position="922"/>
    </location>
</feature>
<evidence type="ECO:0000256" key="1">
    <source>
        <dbReference type="SAM" id="MobiDB-lite"/>
    </source>
</evidence>
<keyword evidence="3" id="KW-1185">Reference proteome</keyword>
<feature type="compositionally biased region" description="Pro residues" evidence="1">
    <location>
        <begin position="621"/>
        <end position="641"/>
    </location>
</feature>